<protein>
    <submittedName>
        <fullName evidence="2">Uncharacterized protein</fullName>
    </submittedName>
</protein>
<evidence type="ECO:0000256" key="1">
    <source>
        <dbReference type="SAM" id="Phobius"/>
    </source>
</evidence>
<accession>A0A8F5C1N2</accession>
<dbReference type="AlphaFoldDB" id="A0A8F5C1N2"/>
<keyword evidence="1" id="KW-0472">Membrane</keyword>
<dbReference type="Proteomes" id="UP000694036">
    <property type="component" value="Chromosome"/>
</dbReference>
<keyword evidence="1" id="KW-0812">Transmembrane</keyword>
<feature type="transmembrane region" description="Helical" evidence="1">
    <location>
        <begin position="20"/>
        <end position="40"/>
    </location>
</feature>
<evidence type="ECO:0000313" key="3">
    <source>
        <dbReference type="Proteomes" id="UP000694036"/>
    </source>
</evidence>
<sequence>MLLRLLITCRLTSLRRFTSGFLLVSFILSSAFTFYSQLGIGMRSPSRKFYIYSRGWVSDDYNVYFSLRNHTVVKFVNPNESLHSTLRDKLVKRSTKTEEFGDDEVFSSNSLVGEKINSRICRLITTLSRHSPFLCYLSKRKREDPWYLAPFYSVLVHSPSS</sequence>
<proteinExistence type="predicted"/>
<evidence type="ECO:0000313" key="2">
    <source>
        <dbReference type="EMBL" id="QXJ35285.1"/>
    </source>
</evidence>
<gene>
    <name evidence="2" type="ORF">J5U22_01832</name>
</gene>
<reference evidence="2 3" key="1">
    <citation type="journal article" date="2021" name="Environ. Microbiol.">
        <title>New insights into the diversity and evolution of the archaeal mobilome from three complete genomes of Saccharolobus shibatae.</title>
        <authorList>
            <person name="Medvedeva S."/>
            <person name="Brandt D."/>
            <person name="Cvirkaite-Krupovic V."/>
            <person name="Liu Y."/>
            <person name="Severinov K."/>
            <person name="Ishino S."/>
            <person name="Ishino Y."/>
            <person name="Prangishvili D."/>
            <person name="Kalinowski J."/>
            <person name="Krupovic M."/>
        </authorList>
    </citation>
    <scope>NUCLEOTIDE SEQUENCE [LARGE SCALE GENOMIC DNA]</scope>
    <source>
        <strain evidence="2 3">S38A</strain>
    </source>
</reference>
<name>A0A8F5C1N2_9CREN</name>
<keyword evidence="1" id="KW-1133">Transmembrane helix</keyword>
<organism evidence="2 3">
    <name type="scientific">Saccharolobus shibatae</name>
    <dbReference type="NCBI Taxonomy" id="2286"/>
    <lineage>
        <taxon>Archaea</taxon>
        <taxon>Thermoproteota</taxon>
        <taxon>Thermoprotei</taxon>
        <taxon>Sulfolobales</taxon>
        <taxon>Sulfolobaceae</taxon>
        <taxon>Saccharolobus</taxon>
    </lineage>
</organism>
<dbReference type="EMBL" id="CP077713">
    <property type="protein sequence ID" value="QXJ35285.1"/>
    <property type="molecule type" value="Genomic_DNA"/>
</dbReference>
<keyword evidence="3" id="KW-1185">Reference proteome</keyword>